<reference evidence="1 2" key="1">
    <citation type="submission" date="2016-10" db="EMBL/GenBank/DDBJ databases">
        <title>Comparative genomics of Bacillus thuringiensis reveals a path to pathogens against multiple invertebrate hosts.</title>
        <authorList>
            <person name="Zheng J."/>
            <person name="Gao Q."/>
            <person name="Liu H."/>
            <person name="Peng D."/>
            <person name="Ruan L."/>
            <person name="Sun M."/>
        </authorList>
    </citation>
    <scope>NUCLEOTIDE SEQUENCE [LARGE SCALE GENOMIC DNA]</scope>
    <source>
        <strain evidence="1">BGSC 4AC1</strain>
    </source>
</reference>
<evidence type="ECO:0000313" key="2">
    <source>
        <dbReference type="Proteomes" id="UP000195152"/>
    </source>
</evidence>
<dbReference type="EMBL" id="NFCF01000111">
    <property type="protein sequence ID" value="OTW44542.1"/>
    <property type="molecule type" value="Genomic_DNA"/>
</dbReference>
<comment type="caution">
    <text evidence="1">The sequence shown here is derived from an EMBL/GenBank/DDBJ whole genome shotgun (WGS) entry which is preliminary data.</text>
</comment>
<sequence>MYEEILSGGVALAIIHDTWKRRSPFEDFAFVCIVHAQGIRGIIHQLSYLVCKFGGDFSYENSKSKRS</sequence>
<protein>
    <submittedName>
        <fullName evidence="1">Uncharacterized protein</fullName>
    </submittedName>
</protein>
<gene>
    <name evidence="1" type="ORF">BK699_30620</name>
</gene>
<dbReference type="AlphaFoldDB" id="A0A242W0D3"/>
<organism evidence="1 2">
    <name type="scientific">Bacillus thuringiensis serovar mexicanensis</name>
    <dbReference type="NCBI Taxonomy" id="180868"/>
    <lineage>
        <taxon>Bacteria</taxon>
        <taxon>Bacillati</taxon>
        <taxon>Bacillota</taxon>
        <taxon>Bacilli</taxon>
        <taxon>Bacillales</taxon>
        <taxon>Bacillaceae</taxon>
        <taxon>Bacillus</taxon>
        <taxon>Bacillus cereus group</taxon>
    </lineage>
</organism>
<evidence type="ECO:0000313" key="1">
    <source>
        <dbReference type="EMBL" id="OTW44542.1"/>
    </source>
</evidence>
<accession>A0A242W0D3</accession>
<name>A0A242W0D3_BACTU</name>
<proteinExistence type="predicted"/>
<dbReference type="Proteomes" id="UP000195152">
    <property type="component" value="Unassembled WGS sequence"/>
</dbReference>